<sequence length="156" mass="16886">MITINIPGFGDLNLKYALIDFNGTLAVDGKLIQGISEPLNSLSKHLELHIITGDGHGTAKAELEHINCKLTITPAENQAITKREYLHQLNPKETVAIGNGRNDRFILKESILGIAIIGEEGGAADALLSADLIMPSIALALKVLKNPQRLRASLRY</sequence>
<organism evidence="1 2">
    <name type="scientific">Legionella bononiensis</name>
    <dbReference type="NCBI Taxonomy" id="2793102"/>
    <lineage>
        <taxon>Bacteria</taxon>
        <taxon>Pseudomonadati</taxon>
        <taxon>Pseudomonadota</taxon>
        <taxon>Gammaproteobacteria</taxon>
        <taxon>Legionellales</taxon>
        <taxon>Legionellaceae</taxon>
        <taxon>Legionella</taxon>
    </lineage>
</organism>
<accession>A0ABS1WF98</accession>
<comment type="caution">
    <text evidence="1">The sequence shown here is derived from an EMBL/GenBank/DDBJ whole genome shotgun (WGS) entry which is preliminary data.</text>
</comment>
<dbReference type="SUPFAM" id="SSF56784">
    <property type="entry name" value="HAD-like"/>
    <property type="match status" value="1"/>
</dbReference>
<reference evidence="1 2" key="1">
    <citation type="submission" date="2020-12" db="EMBL/GenBank/DDBJ databases">
        <title>WGS of Legionella: environmental sample.</title>
        <authorList>
            <person name="Cristino S."/>
            <person name="Girolamini L."/>
            <person name="Salaris S."/>
            <person name="Pascale M.R."/>
            <person name="Mazzotta M."/>
            <person name="Orsini M."/>
            <person name="Grottola A."/>
        </authorList>
    </citation>
    <scope>NUCLEOTIDE SEQUENCE [LARGE SCALE GENOMIC DNA]</scope>
    <source>
        <strain evidence="1 2">30cs62</strain>
    </source>
</reference>
<keyword evidence="2" id="KW-1185">Reference proteome</keyword>
<dbReference type="InterPro" id="IPR036412">
    <property type="entry name" value="HAD-like_sf"/>
</dbReference>
<dbReference type="Proteomes" id="UP000809910">
    <property type="component" value="Unassembled WGS sequence"/>
</dbReference>
<dbReference type="RefSeq" id="WP_203108504.1">
    <property type="nucleotide sequence ID" value="NZ_JADOBG010000007.1"/>
</dbReference>
<protein>
    <submittedName>
        <fullName evidence="1">ATPase P</fullName>
    </submittedName>
</protein>
<gene>
    <name evidence="1" type="ORF">I5282_15775</name>
</gene>
<evidence type="ECO:0000313" key="2">
    <source>
        <dbReference type="Proteomes" id="UP000809910"/>
    </source>
</evidence>
<proteinExistence type="predicted"/>
<name>A0ABS1WF98_9GAMM</name>
<evidence type="ECO:0000313" key="1">
    <source>
        <dbReference type="EMBL" id="MBL7528020.1"/>
    </source>
</evidence>
<dbReference type="InterPro" id="IPR023214">
    <property type="entry name" value="HAD_sf"/>
</dbReference>
<dbReference type="Gene3D" id="3.40.50.1000">
    <property type="entry name" value="HAD superfamily/HAD-like"/>
    <property type="match status" value="1"/>
</dbReference>
<dbReference type="EMBL" id="JADWVN010000028">
    <property type="protein sequence ID" value="MBL7528020.1"/>
    <property type="molecule type" value="Genomic_DNA"/>
</dbReference>